<dbReference type="STRING" id="1938817.SAMN06296008_10629"/>
<protein>
    <submittedName>
        <fullName evidence="1">Uncharacterized protein</fullName>
    </submittedName>
</protein>
<dbReference type="EMBL" id="FWXJ01000006">
    <property type="protein sequence ID" value="SMC49739.1"/>
    <property type="molecule type" value="Genomic_DNA"/>
</dbReference>
<gene>
    <name evidence="1" type="ORF">SAMN06296008_10629</name>
</gene>
<reference evidence="1 2" key="1">
    <citation type="submission" date="2017-04" db="EMBL/GenBank/DDBJ databases">
        <authorList>
            <person name="Afonso C.L."/>
            <person name="Miller P.J."/>
            <person name="Scott M.A."/>
            <person name="Spackman E."/>
            <person name="Goraichik I."/>
            <person name="Dimitrov K.M."/>
            <person name="Suarez D.L."/>
            <person name="Swayne D.E."/>
        </authorList>
    </citation>
    <scope>NUCLEOTIDE SEQUENCE [LARGE SCALE GENOMIC DNA]</scope>
    <source>
        <strain evidence="1 2">VK13</strain>
    </source>
</reference>
<keyword evidence="2" id="KW-1185">Reference proteome</keyword>
<proteinExistence type="predicted"/>
<evidence type="ECO:0000313" key="2">
    <source>
        <dbReference type="Proteomes" id="UP000192708"/>
    </source>
</evidence>
<evidence type="ECO:0000313" key="1">
    <source>
        <dbReference type="EMBL" id="SMC49739.1"/>
    </source>
</evidence>
<dbReference type="Proteomes" id="UP000192708">
    <property type="component" value="Unassembled WGS sequence"/>
</dbReference>
<organism evidence="1 2">
    <name type="scientific">Polynucleobacter kasalickyi</name>
    <dbReference type="NCBI Taxonomy" id="1938817"/>
    <lineage>
        <taxon>Bacteria</taxon>
        <taxon>Pseudomonadati</taxon>
        <taxon>Pseudomonadota</taxon>
        <taxon>Betaproteobacteria</taxon>
        <taxon>Burkholderiales</taxon>
        <taxon>Burkholderiaceae</taxon>
        <taxon>Polynucleobacter</taxon>
    </lineage>
</organism>
<name>A0A1W1ZMU0_9BURK</name>
<accession>A0A1W1ZMU0</accession>
<sequence length="75" mass="8573">MSIKNKLRTPTVSNRIASAQKNQYSCNHKHIRLQQVPHVQTIFDPEIVRKYGEIVPGAPERILAILEKIMQLNAP</sequence>
<dbReference type="RefSeq" id="WP_084283371.1">
    <property type="nucleotide sequence ID" value="NZ_FWXJ01000006.1"/>
</dbReference>
<dbReference type="AlphaFoldDB" id="A0A1W1ZMU0"/>